<organism evidence="3 4">
    <name type="scientific">Parnassius apollo</name>
    <name type="common">Apollo butterfly</name>
    <name type="synonym">Papilio apollo</name>
    <dbReference type="NCBI Taxonomy" id="110799"/>
    <lineage>
        <taxon>Eukaryota</taxon>
        <taxon>Metazoa</taxon>
        <taxon>Ecdysozoa</taxon>
        <taxon>Arthropoda</taxon>
        <taxon>Hexapoda</taxon>
        <taxon>Insecta</taxon>
        <taxon>Pterygota</taxon>
        <taxon>Neoptera</taxon>
        <taxon>Endopterygota</taxon>
        <taxon>Lepidoptera</taxon>
        <taxon>Glossata</taxon>
        <taxon>Ditrysia</taxon>
        <taxon>Papilionoidea</taxon>
        <taxon>Papilionidae</taxon>
        <taxon>Parnassiinae</taxon>
        <taxon>Parnassini</taxon>
        <taxon>Parnassius</taxon>
        <taxon>Parnassius</taxon>
    </lineage>
</organism>
<gene>
    <name evidence="3" type="ORF">PAPOLLO_LOCUS22947</name>
</gene>
<dbReference type="Pfam" id="PF00651">
    <property type="entry name" value="BTB"/>
    <property type="match status" value="1"/>
</dbReference>
<dbReference type="InterPro" id="IPR000210">
    <property type="entry name" value="BTB/POZ_dom"/>
</dbReference>
<keyword evidence="4" id="KW-1185">Reference proteome</keyword>
<dbReference type="PROSITE" id="PS50097">
    <property type="entry name" value="BTB"/>
    <property type="match status" value="1"/>
</dbReference>
<sequence length="250" mass="27671">MASSEVTKLQQHLSLLKEEYSKLQSHCAEVERKYTLAAASAGDLSETSFVARLLMTVSALYGRETYSDINIKLQSKSVPGHKFVLNARSDDWNEGALKNLTELDWSNLPDDVGSALLKWLYTDVVDLSRGDAFALHLMKCAAGFKLYGLVGKCEQALITSVGVRTCVKFYSAADEISATALKEHCSGLISTHWDDLTGDDFAHMSSALLYRMLKSKTPQPLHGAVRLMREDVVFLCLVENHANVSTRCFL</sequence>
<dbReference type="Proteomes" id="UP000691718">
    <property type="component" value="Unassembled WGS sequence"/>
</dbReference>
<feature type="domain" description="BTB" evidence="2">
    <location>
        <begin position="67"/>
        <end position="129"/>
    </location>
</feature>
<feature type="coiled-coil region" evidence="1">
    <location>
        <begin position="6"/>
        <end position="33"/>
    </location>
</feature>
<protein>
    <submittedName>
        <fullName evidence="3">(apollo) hypothetical protein</fullName>
    </submittedName>
</protein>
<evidence type="ECO:0000313" key="3">
    <source>
        <dbReference type="EMBL" id="CAG5044194.1"/>
    </source>
</evidence>
<keyword evidence="1" id="KW-0175">Coiled coil</keyword>
<proteinExistence type="predicted"/>
<accession>A0A8S3XWM1</accession>
<evidence type="ECO:0000256" key="1">
    <source>
        <dbReference type="SAM" id="Coils"/>
    </source>
</evidence>
<dbReference type="PANTHER" id="PTHR24413">
    <property type="entry name" value="SPECKLE-TYPE POZ PROTEIN"/>
    <property type="match status" value="1"/>
</dbReference>
<dbReference type="AlphaFoldDB" id="A0A8S3XWM1"/>
<name>A0A8S3XWM1_PARAO</name>
<evidence type="ECO:0000313" key="4">
    <source>
        <dbReference type="Proteomes" id="UP000691718"/>
    </source>
</evidence>
<dbReference type="EMBL" id="CAJQZP010001411">
    <property type="protein sequence ID" value="CAG5044194.1"/>
    <property type="molecule type" value="Genomic_DNA"/>
</dbReference>
<dbReference type="InterPro" id="IPR049763">
    <property type="entry name" value="ANKFY1_BACK"/>
</dbReference>
<evidence type="ECO:0000259" key="2">
    <source>
        <dbReference type="PROSITE" id="PS50097"/>
    </source>
</evidence>
<dbReference type="CDD" id="cd18501">
    <property type="entry name" value="BACK_ANKFY1_Rank5"/>
    <property type="match status" value="1"/>
</dbReference>
<dbReference type="OrthoDB" id="2306477at2759"/>
<dbReference type="SMART" id="SM00225">
    <property type="entry name" value="BTB"/>
    <property type="match status" value="1"/>
</dbReference>
<reference evidence="3" key="1">
    <citation type="submission" date="2021-04" db="EMBL/GenBank/DDBJ databases">
        <authorList>
            <person name="Tunstrom K."/>
        </authorList>
    </citation>
    <scope>NUCLEOTIDE SEQUENCE</scope>
</reference>
<comment type="caution">
    <text evidence="3">The sequence shown here is derived from an EMBL/GenBank/DDBJ whole genome shotgun (WGS) entry which is preliminary data.</text>
</comment>